<evidence type="ECO:0000313" key="6">
    <source>
        <dbReference type="EMBL" id="EDS43774.1"/>
    </source>
</evidence>
<evidence type="ECO:0000259" key="5">
    <source>
        <dbReference type="PROSITE" id="PS50240"/>
    </source>
</evidence>
<feature type="region of interest" description="Disordered" evidence="3">
    <location>
        <begin position="256"/>
        <end position="303"/>
    </location>
</feature>
<accession>B0XAN7</accession>
<dbReference type="OMA" id="SECEQQY"/>
<organism>
    <name type="scientific">Culex quinquefasciatus</name>
    <name type="common">Southern house mosquito</name>
    <name type="synonym">Culex pungens</name>
    <dbReference type="NCBI Taxonomy" id="7176"/>
    <lineage>
        <taxon>Eukaryota</taxon>
        <taxon>Metazoa</taxon>
        <taxon>Ecdysozoa</taxon>
        <taxon>Arthropoda</taxon>
        <taxon>Hexapoda</taxon>
        <taxon>Insecta</taxon>
        <taxon>Pterygota</taxon>
        <taxon>Neoptera</taxon>
        <taxon>Endopterygota</taxon>
        <taxon>Diptera</taxon>
        <taxon>Nematocera</taxon>
        <taxon>Culicoidea</taxon>
        <taxon>Culicidae</taxon>
        <taxon>Culicinae</taxon>
        <taxon>Culicini</taxon>
        <taxon>Culex</taxon>
        <taxon>Culex</taxon>
    </lineage>
</organism>
<keyword evidence="6" id="KW-0645">Protease</keyword>
<reference evidence="6" key="1">
    <citation type="submission" date="2007-03" db="EMBL/GenBank/DDBJ databases">
        <title>Annotation of Culex pipiens quinquefasciatus.</title>
        <authorList>
            <consortium name="The Broad Institute Genome Sequencing Platform"/>
            <person name="Atkinson P.W."/>
            <person name="Hemingway J."/>
            <person name="Christensen B.M."/>
            <person name="Higgs S."/>
            <person name="Kodira C."/>
            <person name="Hannick L."/>
            <person name="Megy K."/>
            <person name="O'Leary S."/>
            <person name="Pearson M."/>
            <person name="Haas B.J."/>
            <person name="Mauceli E."/>
            <person name="Wortman J.R."/>
            <person name="Lee N.H."/>
            <person name="Guigo R."/>
            <person name="Stanke M."/>
            <person name="Alvarado L."/>
            <person name="Amedeo P."/>
            <person name="Antoine C.H."/>
            <person name="Arensburger P."/>
            <person name="Bidwell S.L."/>
            <person name="Crawford M."/>
            <person name="Camaro F."/>
            <person name="Devon K."/>
            <person name="Engels R."/>
            <person name="Hammond M."/>
            <person name="Howarth C."/>
            <person name="Koehrsen M."/>
            <person name="Lawson D."/>
            <person name="Montgomery P."/>
            <person name="Nene V."/>
            <person name="Nusbaum C."/>
            <person name="Puiu D."/>
            <person name="Romero-Severson J."/>
            <person name="Severson D.W."/>
            <person name="Shumway M."/>
            <person name="Sisk P."/>
            <person name="Stolte C."/>
            <person name="Zeng Q."/>
            <person name="Eisenstadt E."/>
            <person name="Fraser-Liggett C."/>
            <person name="Strausberg R."/>
            <person name="Galagan J."/>
            <person name="Birren B."/>
            <person name="Collins F.H."/>
        </authorList>
    </citation>
    <scope>NUCLEOTIDE SEQUENCE [LARGE SCALE GENOMIC DNA]</scope>
    <source>
        <strain evidence="6">JHB</strain>
    </source>
</reference>
<dbReference type="MEROPS" id="S01.200"/>
<dbReference type="PRINTS" id="PR00722">
    <property type="entry name" value="CHYMOTRYPSIN"/>
</dbReference>
<dbReference type="Pfam" id="PF00089">
    <property type="entry name" value="Trypsin"/>
    <property type="match status" value="1"/>
</dbReference>
<dbReference type="PROSITE" id="PS00134">
    <property type="entry name" value="TRYPSIN_HIS"/>
    <property type="match status" value="1"/>
</dbReference>
<dbReference type="InterPro" id="IPR043504">
    <property type="entry name" value="Peptidase_S1_PA_chymotrypsin"/>
</dbReference>
<evidence type="ECO:0000313" key="7">
    <source>
        <dbReference type="EnsemblMetazoa" id="CPIJ016080-PA"/>
    </source>
</evidence>
<dbReference type="PROSITE" id="PS50240">
    <property type="entry name" value="TRYPSIN_DOM"/>
    <property type="match status" value="1"/>
</dbReference>
<dbReference type="eggNOG" id="KOG3627">
    <property type="taxonomic scope" value="Eukaryota"/>
</dbReference>
<protein>
    <submittedName>
        <fullName evidence="6 7">Serine protease</fullName>
    </submittedName>
</protein>
<dbReference type="HOGENOM" id="CLU_722108_0_0_1"/>
<dbReference type="VEuPathDB" id="VectorBase:CQUJHB013902"/>
<dbReference type="AlphaFoldDB" id="B0XAN7"/>
<dbReference type="CDD" id="cd00190">
    <property type="entry name" value="Tryp_SPc"/>
    <property type="match status" value="1"/>
</dbReference>
<dbReference type="KEGG" id="cqu:CpipJ_CPIJ016080"/>
<keyword evidence="8" id="KW-1185">Reference proteome</keyword>
<comment type="similarity">
    <text evidence="2">Belongs to the peptidase S1 family. CLIP subfamily.</text>
</comment>
<dbReference type="Proteomes" id="UP000002320">
    <property type="component" value="Unassembled WGS sequence"/>
</dbReference>
<feature type="domain" description="Peptidase S1" evidence="5">
    <location>
        <begin position="73"/>
        <end position="349"/>
    </location>
</feature>
<dbReference type="InterPro" id="IPR051333">
    <property type="entry name" value="CLIP_Serine_Protease"/>
</dbReference>
<dbReference type="FunFam" id="2.40.10.10:FF:000068">
    <property type="entry name" value="transmembrane protease serine 2"/>
    <property type="match status" value="1"/>
</dbReference>
<dbReference type="OrthoDB" id="6339452at2759"/>
<dbReference type="InterPro" id="IPR001314">
    <property type="entry name" value="Peptidase_S1A"/>
</dbReference>
<dbReference type="EnsemblMetazoa" id="CPIJ016080-RA">
    <property type="protein sequence ID" value="CPIJ016080-PA"/>
    <property type="gene ID" value="CPIJ016080"/>
</dbReference>
<evidence type="ECO:0000256" key="1">
    <source>
        <dbReference type="ARBA" id="ARBA00023157"/>
    </source>
</evidence>
<dbReference type="GO" id="GO:0004252">
    <property type="term" value="F:serine-type endopeptidase activity"/>
    <property type="evidence" value="ECO:0007669"/>
    <property type="project" value="InterPro"/>
</dbReference>
<dbReference type="GO" id="GO:0006508">
    <property type="term" value="P:proteolysis"/>
    <property type="evidence" value="ECO:0007669"/>
    <property type="project" value="UniProtKB-KW"/>
</dbReference>
<dbReference type="PANTHER" id="PTHR24260:SF147">
    <property type="entry name" value="EG:BACR7A4.3 PROTEIN-RELATED"/>
    <property type="match status" value="1"/>
</dbReference>
<sequence length="383" mass="42921">MSSSLLSRFALFLLTLVVTVCPQVHAFGKRISQIKCDAFQRETKLIREAIPLTFDADPLIFESFNCSKTVDLIVGGENVKVGEFPHQALLGWKNNGTSRYSFPCGGSLISERFVLTAAHCMSKGPPEIVRLGETDLTVDSGDEWDAGVEFVKRHRLHRFNASYHDIALIMLNETIFFSAFIRPACLWQTLNETSSPVIVTGFGNTEFAAASMSQTLRKVQLNFLDRSECEQQYRGNRKFREGIWDSQLCIGNVREKESRDACQGDSGGPQIRPKTTTKIPSLRPKSVGGQPPPKPDPNTSEDLVPDHLPHRLGHLPAFLKRRKLHQTEEPPGKLPHIREEESWIEELMALPNTEDETPPPLVGSGELDVLVCGNWDRQKTFTL</sequence>
<reference evidence="7" key="2">
    <citation type="submission" date="2021-02" db="UniProtKB">
        <authorList>
            <consortium name="EnsemblMetazoa"/>
        </authorList>
    </citation>
    <scope>IDENTIFICATION</scope>
    <source>
        <strain evidence="7">JHB</strain>
    </source>
</reference>
<dbReference type="SUPFAM" id="SSF50494">
    <property type="entry name" value="Trypsin-like serine proteases"/>
    <property type="match status" value="1"/>
</dbReference>
<dbReference type="InterPro" id="IPR009003">
    <property type="entry name" value="Peptidase_S1_PA"/>
</dbReference>
<evidence type="ECO:0000313" key="8">
    <source>
        <dbReference type="Proteomes" id="UP000002320"/>
    </source>
</evidence>
<evidence type="ECO:0000256" key="4">
    <source>
        <dbReference type="SAM" id="SignalP"/>
    </source>
</evidence>
<dbReference type="Gene3D" id="2.40.10.10">
    <property type="entry name" value="Trypsin-like serine proteases"/>
    <property type="match status" value="2"/>
</dbReference>
<dbReference type="InterPro" id="IPR001254">
    <property type="entry name" value="Trypsin_dom"/>
</dbReference>
<dbReference type="InParanoid" id="B0XAN7"/>
<proteinExistence type="inferred from homology"/>
<dbReference type="SMART" id="SM00020">
    <property type="entry name" value="Tryp_SPc"/>
    <property type="match status" value="1"/>
</dbReference>
<dbReference type="STRING" id="7176.B0XAN7"/>
<evidence type="ECO:0000256" key="3">
    <source>
        <dbReference type="SAM" id="MobiDB-lite"/>
    </source>
</evidence>
<dbReference type="VEuPathDB" id="VectorBase:CPIJ016080"/>
<keyword evidence="4" id="KW-0732">Signal</keyword>
<dbReference type="EMBL" id="DS232591">
    <property type="protein sequence ID" value="EDS43774.1"/>
    <property type="molecule type" value="Genomic_DNA"/>
</dbReference>
<keyword evidence="1" id="KW-1015">Disulfide bond</keyword>
<keyword evidence="6" id="KW-0378">Hydrolase</keyword>
<evidence type="ECO:0000256" key="2">
    <source>
        <dbReference type="ARBA" id="ARBA00024195"/>
    </source>
</evidence>
<name>B0XAN7_CULQU</name>
<feature type="signal peptide" evidence="4">
    <location>
        <begin position="1"/>
        <end position="26"/>
    </location>
</feature>
<feature type="chain" id="PRO_5011409151" evidence="4">
    <location>
        <begin position="27"/>
        <end position="383"/>
    </location>
</feature>
<dbReference type="PANTHER" id="PTHR24260">
    <property type="match status" value="1"/>
</dbReference>
<dbReference type="InterPro" id="IPR018114">
    <property type="entry name" value="TRYPSIN_HIS"/>
</dbReference>
<gene>
    <name evidence="7" type="primary">6050042</name>
    <name evidence="6" type="ORF">CpipJ_CPIJ016080</name>
</gene>